<protein>
    <recommendedName>
        <fullName evidence="11">Glycosyltransferase RgtA/B/C/D-like domain-containing protein</fullName>
    </recommendedName>
</protein>
<dbReference type="GO" id="GO:0005886">
    <property type="term" value="C:plasma membrane"/>
    <property type="evidence" value="ECO:0007669"/>
    <property type="project" value="UniProtKB-SubCell"/>
</dbReference>
<dbReference type="AlphaFoldDB" id="A0A1G7M181"/>
<dbReference type="PANTHER" id="PTHR33908">
    <property type="entry name" value="MANNOSYLTRANSFERASE YKCB-RELATED"/>
    <property type="match status" value="1"/>
</dbReference>
<keyword evidence="5 8" id="KW-0812">Transmembrane</keyword>
<feature type="transmembrane region" description="Helical" evidence="8">
    <location>
        <begin position="222"/>
        <end position="239"/>
    </location>
</feature>
<accession>A0A1G7M181</accession>
<reference evidence="9 10" key="1">
    <citation type="submission" date="2016-10" db="EMBL/GenBank/DDBJ databases">
        <authorList>
            <person name="de Groot N.N."/>
        </authorList>
    </citation>
    <scope>NUCLEOTIDE SEQUENCE [LARGE SCALE GENOMIC DNA]</scope>
    <source>
        <strain evidence="9 10">GAS232</strain>
    </source>
</reference>
<feature type="transmembrane region" description="Helical" evidence="8">
    <location>
        <begin position="251"/>
        <end position="268"/>
    </location>
</feature>
<feature type="transmembrane region" description="Helical" evidence="8">
    <location>
        <begin position="44"/>
        <end position="68"/>
    </location>
</feature>
<feature type="transmembrane region" description="Helical" evidence="8">
    <location>
        <begin position="323"/>
        <end position="343"/>
    </location>
</feature>
<feature type="transmembrane region" description="Helical" evidence="8">
    <location>
        <begin position="387"/>
        <end position="406"/>
    </location>
</feature>
<keyword evidence="7 8" id="KW-0472">Membrane</keyword>
<evidence type="ECO:0000256" key="3">
    <source>
        <dbReference type="ARBA" id="ARBA00022676"/>
    </source>
</evidence>
<keyword evidence="6 8" id="KW-1133">Transmembrane helix</keyword>
<evidence type="ECO:0000256" key="5">
    <source>
        <dbReference type="ARBA" id="ARBA00022692"/>
    </source>
</evidence>
<evidence type="ECO:0000256" key="1">
    <source>
        <dbReference type="ARBA" id="ARBA00004651"/>
    </source>
</evidence>
<evidence type="ECO:0000256" key="8">
    <source>
        <dbReference type="SAM" id="Phobius"/>
    </source>
</evidence>
<gene>
    <name evidence="9" type="ORF">SAMN05444167_2662</name>
</gene>
<evidence type="ECO:0000256" key="6">
    <source>
        <dbReference type="ARBA" id="ARBA00022989"/>
    </source>
</evidence>
<dbReference type="EMBL" id="LT629690">
    <property type="protein sequence ID" value="SDF54939.1"/>
    <property type="molecule type" value="Genomic_DNA"/>
</dbReference>
<feature type="transmembrane region" description="Helical" evidence="8">
    <location>
        <begin position="89"/>
        <end position="108"/>
    </location>
</feature>
<dbReference type="RefSeq" id="WP_083345567.1">
    <property type="nucleotide sequence ID" value="NZ_LT629690.1"/>
</dbReference>
<dbReference type="GO" id="GO:0009103">
    <property type="term" value="P:lipopolysaccharide biosynthetic process"/>
    <property type="evidence" value="ECO:0007669"/>
    <property type="project" value="UniProtKB-ARBA"/>
</dbReference>
<feature type="transmembrane region" description="Helical" evidence="8">
    <location>
        <begin position="418"/>
        <end position="440"/>
    </location>
</feature>
<dbReference type="Proteomes" id="UP000182427">
    <property type="component" value="Chromosome I"/>
</dbReference>
<dbReference type="InterPro" id="IPR050297">
    <property type="entry name" value="LipidA_mod_glycosyltrf_83"/>
</dbReference>
<feature type="transmembrane region" description="Helical" evidence="8">
    <location>
        <begin position="172"/>
        <end position="188"/>
    </location>
</feature>
<proteinExistence type="predicted"/>
<evidence type="ECO:0000256" key="2">
    <source>
        <dbReference type="ARBA" id="ARBA00022475"/>
    </source>
</evidence>
<evidence type="ECO:0008006" key="11">
    <source>
        <dbReference type="Google" id="ProtNLM"/>
    </source>
</evidence>
<evidence type="ECO:0000256" key="7">
    <source>
        <dbReference type="ARBA" id="ARBA00023136"/>
    </source>
</evidence>
<comment type="subcellular location">
    <subcellularLocation>
        <location evidence="1">Cell membrane</location>
        <topology evidence="1">Multi-pass membrane protein</topology>
    </subcellularLocation>
</comment>
<dbReference type="PANTHER" id="PTHR33908:SF11">
    <property type="entry name" value="MEMBRANE PROTEIN"/>
    <property type="match status" value="1"/>
</dbReference>
<name>A0A1G7M181_9BACT</name>
<dbReference type="GO" id="GO:0016763">
    <property type="term" value="F:pentosyltransferase activity"/>
    <property type="evidence" value="ECO:0007669"/>
    <property type="project" value="TreeGrafter"/>
</dbReference>
<dbReference type="OrthoDB" id="9810303at2"/>
<feature type="transmembrane region" description="Helical" evidence="8">
    <location>
        <begin position="200"/>
        <end position="216"/>
    </location>
</feature>
<keyword evidence="3" id="KW-0328">Glycosyltransferase</keyword>
<keyword evidence="2" id="KW-1003">Cell membrane</keyword>
<keyword evidence="4" id="KW-0808">Transferase</keyword>
<evidence type="ECO:0000256" key="4">
    <source>
        <dbReference type="ARBA" id="ARBA00022679"/>
    </source>
</evidence>
<evidence type="ECO:0000313" key="10">
    <source>
        <dbReference type="Proteomes" id="UP000182427"/>
    </source>
</evidence>
<feature type="transmembrane region" description="Helical" evidence="8">
    <location>
        <begin position="120"/>
        <end position="139"/>
    </location>
</feature>
<evidence type="ECO:0000313" key="9">
    <source>
        <dbReference type="EMBL" id="SDF54939.1"/>
    </source>
</evidence>
<organism evidence="9 10">
    <name type="scientific">Terriglobus roseus</name>
    <dbReference type="NCBI Taxonomy" id="392734"/>
    <lineage>
        <taxon>Bacteria</taxon>
        <taxon>Pseudomonadati</taxon>
        <taxon>Acidobacteriota</taxon>
        <taxon>Terriglobia</taxon>
        <taxon>Terriglobales</taxon>
        <taxon>Acidobacteriaceae</taxon>
        <taxon>Terriglobus</taxon>
    </lineage>
</organism>
<keyword evidence="10" id="KW-1185">Reference proteome</keyword>
<feature type="transmembrane region" description="Helical" evidence="8">
    <location>
        <begin position="350"/>
        <end position="367"/>
    </location>
</feature>
<sequence>MPRKSIPGQPLRSPRTIVRKSVVPHRPYDPNAVYPATRDELRPIALASVVLGFLALMVVASRGWMLLYGDAVAHLGIARRILDAHYPGIAQLGGVWLPLPHLLMLPFVQRMDWWQNGVAGAWPSLAAYAFANTGCYALARKLVPPPWAFAATAFFALNPNLMYLATTAMTEPLFLALMVWSIVVAYEAVEALHAAKIRSVKWRFIISGILTFAMVMTRYDGWILGAAIWLVLAIAWWRSSEATHKATQTSFIVMTLITVAGPILWFWYNAKYQGDWLDFMRGPYSAKAIEAKTTPPGSKPRRGMYNPGWAFIYFTRAAQVDAVAYELGFGVLATAIIGSYLAWKQRLSRVVLLLWVPLPFYIYSIAWGSVPLFVPQLYPGSYYNSRYGMELLPVFAIFTAIACAAVERKLRTQSKKKADIFFFLVLVAILLNMIAMMGSFGNLLQKVRGEDAKIPKWLSAPPLVFQEGVVNASTRISFEKTLAQEMLHIGPGDTIMFNTNDHIGAIQDAGIPLKRLISPLDSETFNKAAEAPAKYAKIIVAIDGDPVAKAVAAHPEGLTEIEVVCNSGQGCARFYRSDVYQGGVQ</sequence>